<keyword evidence="4" id="KW-0645">Protease</keyword>
<dbReference type="GO" id="GO:0006465">
    <property type="term" value="P:signal peptide processing"/>
    <property type="evidence" value="ECO:0007669"/>
    <property type="project" value="InterPro"/>
</dbReference>
<name>A0A968GEF7_9SPIO</name>
<feature type="domain" description="Peptidase S26" evidence="5">
    <location>
        <begin position="44"/>
        <end position="325"/>
    </location>
</feature>
<comment type="similarity">
    <text evidence="1 4">Belongs to the peptidase S26 family.</text>
</comment>
<keyword evidence="4" id="KW-0812">Transmembrane</keyword>
<dbReference type="PANTHER" id="PTHR43390:SF1">
    <property type="entry name" value="CHLOROPLAST PROCESSING PEPTIDASE"/>
    <property type="match status" value="1"/>
</dbReference>
<dbReference type="NCBIfam" id="TIGR02227">
    <property type="entry name" value="sigpep_I_bact"/>
    <property type="match status" value="1"/>
</dbReference>
<evidence type="ECO:0000256" key="2">
    <source>
        <dbReference type="ARBA" id="ARBA00019232"/>
    </source>
</evidence>
<keyword evidence="4" id="KW-0472">Membrane</keyword>
<dbReference type="AlphaFoldDB" id="A0A968GEF7"/>
<dbReference type="PRINTS" id="PR00727">
    <property type="entry name" value="LEADERPTASE"/>
</dbReference>
<evidence type="ECO:0000259" key="5">
    <source>
        <dbReference type="Pfam" id="PF10502"/>
    </source>
</evidence>
<evidence type="ECO:0000313" key="6">
    <source>
        <dbReference type="EMBL" id="NIZ69039.1"/>
    </source>
</evidence>
<dbReference type="GO" id="GO:0009003">
    <property type="term" value="F:signal peptidase activity"/>
    <property type="evidence" value="ECO:0007669"/>
    <property type="project" value="UniProtKB-EC"/>
</dbReference>
<dbReference type="Proteomes" id="UP000778951">
    <property type="component" value="Unassembled WGS sequence"/>
</dbReference>
<gene>
    <name evidence="6" type="primary">lepB</name>
    <name evidence="6" type="ORF">HCT48_02275</name>
</gene>
<protein>
    <recommendedName>
        <fullName evidence="2 4">Signal peptidase I</fullName>
        <ecNumber evidence="4">3.4.21.89</ecNumber>
    </recommendedName>
</protein>
<dbReference type="GO" id="GO:0004252">
    <property type="term" value="F:serine-type endopeptidase activity"/>
    <property type="evidence" value="ECO:0007669"/>
    <property type="project" value="InterPro"/>
</dbReference>
<feature type="active site" evidence="3">
    <location>
        <position position="72"/>
    </location>
</feature>
<keyword evidence="4" id="KW-1133">Transmembrane helix</keyword>
<dbReference type="SUPFAM" id="SSF51306">
    <property type="entry name" value="LexA/Signal peptidase"/>
    <property type="match status" value="1"/>
</dbReference>
<evidence type="ECO:0000256" key="3">
    <source>
        <dbReference type="PIRSR" id="PIRSR600223-1"/>
    </source>
</evidence>
<evidence type="ECO:0000256" key="1">
    <source>
        <dbReference type="ARBA" id="ARBA00009370"/>
    </source>
</evidence>
<dbReference type="InterPro" id="IPR019533">
    <property type="entry name" value="Peptidase_S26"/>
</dbReference>
<dbReference type="InterPro" id="IPR036286">
    <property type="entry name" value="LexA/Signal_pep-like_sf"/>
</dbReference>
<sequence length="334" mass="39170">MSVDKEDKLGDFLLEKTEKMLTWRKRHKMLSRERSRRKGFFLDLLTSIPSTLLIVFLLNLYVIQAYVIPSESMNTTLLPDDRIFVDKFHYGPEIWLGVDKHLPAINPVVRGQIITFPNPDYESKGVIFETLRRFLFYISLTSVDIGRDAQGNPPIDLLIKRAVGYNGDRLIFRDGELFIKGEGESFELPEHFFQRVNNISYYTQRGYTQDNSELVAKLAEYSIYRDLRLTLPAHLERFEEFSQERTRYLGRITQGNPFPRSLASMMIYANRQEKLDDYYRHNRGIYVPHGYVLPLGDNRDNSLDGRYFGVIPQKIVQGRAFLRMWPWDRIGGIH</sequence>
<comment type="subcellular location">
    <subcellularLocation>
        <location evidence="4">Membrane</location>
        <topology evidence="4">Single-pass type II membrane protein</topology>
    </subcellularLocation>
</comment>
<dbReference type="PANTHER" id="PTHR43390">
    <property type="entry name" value="SIGNAL PEPTIDASE I"/>
    <property type="match status" value="1"/>
</dbReference>
<dbReference type="Gene3D" id="2.10.109.10">
    <property type="entry name" value="Umud Fragment, subunit A"/>
    <property type="match status" value="1"/>
</dbReference>
<dbReference type="GO" id="GO:0016020">
    <property type="term" value="C:membrane"/>
    <property type="evidence" value="ECO:0007669"/>
    <property type="project" value="UniProtKB-SubCell"/>
</dbReference>
<dbReference type="Pfam" id="PF10502">
    <property type="entry name" value="Peptidase_S26"/>
    <property type="match status" value="1"/>
</dbReference>
<dbReference type="InterPro" id="IPR000223">
    <property type="entry name" value="Pept_S26A_signal_pept_1"/>
</dbReference>
<dbReference type="CDD" id="cd06530">
    <property type="entry name" value="S26_SPase_I"/>
    <property type="match status" value="2"/>
</dbReference>
<evidence type="ECO:0000256" key="4">
    <source>
        <dbReference type="RuleBase" id="RU362042"/>
    </source>
</evidence>
<dbReference type="RefSeq" id="WP_167695142.1">
    <property type="nucleotide sequence ID" value="NZ_CP118181.1"/>
</dbReference>
<comment type="catalytic activity">
    <reaction evidence="4">
        <text>Cleavage of hydrophobic, N-terminal signal or leader sequences from secreted and periplasmic proteins.</text>
        <dbReference type="EC" id="3.4.21.89"/>
    </reaction>
</comment>
<dbReference type="EMBL" id="JAATLM010000001">
    <property type="protein sequence ID" value="NIZ69039.1"/>
    <property type="molecule type" value="Genomic_DNA"/>
</dbReference>
<dbReference type="EC" id="3.4.21.89" evidence="4"/>
<comment type="caution">
    <text evidence="6">The sequence shown here is derived from an EMBL/GenBank/DDBJ whole genome shotgun (WGS) entry which is preliminary data.</text>
</comment>
<proteinExistence type="inferred from homology"/>
<keyword evidence="4 6" id="KW-0378">Hydrolase</keyword>
<accession>A0A968GEF7</accession>
<organism evidence="6 7">
    <name type="scientific">Entomospira culicis</name>
    <dbReference type="NCBI Taxonomy" id="2719989"/>
    <lineage>
        <taxon>Bacteria</taxon>
        <taxon>Pseudomonadati</taxon>
        <taxon>Spirochaetota</taxon>
        <taxon>Spirochaetia</taxon>
        <taxon>Spirochaetales</taxon>
        <taxon>Spirochaetaceae</taxon>
        <taxon>Entomospira</taxon>
    </lineage>
</organism>
<feature type="active site" evidence="3">
    <location>
        <position position="160"/>
    </location>
</feature>
<keyword evidence="7" id="KW-1185">Reference proteome</keyword>
<feature type="transmembrane region" description="Helical" evidence="4">
    <location>
        <begin position="40"/>
        <end position="63"/>
    </location>
</feature>
<reference evidence="6" key="1">
    <citation type="submission" date="2020-03" db="EMBL/GenBank/DDBJ databases">
        <title>Spirochaetal bacteria isolated from arthropods constitute a novel genus Entomospira genus novum within the order Spirochaetales.</title>
        <authorList>
            <person name="Grana-Miraglia L."/>
            <person name="Sikutova S."/>
            <person name="Fingerle V."/>
            <person name="Sing A."/>
            <person name="Castillo-Ramirez S."/>
            <person name="Margos G."/>
            <person name="Rudolf I."/>
        </authorList>
    </citation>
    <scope>NUCLEOTIDE SEQUENCE</scope>
    <source>
        <strain evidence="6">BR149</strain>
    </source>
</reference>
<evidence type="ECO:0000313" key="7">
    <source>
        <dbReference type="Proteomes" id="UP000778951"/>
    </source>
</evidence>